<dbReference type="RefSeq" id="XP_062766970.1">
    <property type="nucleotide sequence ID" value="XM_062910976.1"/>
</dbReference>
<gene>
    <name evidence="4" type="ORF">QC763_305305</name>
</gene>
<evidence type="ECO:0000256" key="2">
    <source>
        <dbReference type="SAM" id="MobiDB-lite"/>
    </source>
</evidence>
<dbReference type="PROSITE" id="PS50089">
    <property type="entry name" value="ZF_RING_2"/>
    <property type="match status" value="1"/>
</dbReference>
<dbReference type="EMBL" id="JAFFHB010000004">
    <property type="protein sequence ID" value="KAK4667004.1"/>
    <property type="molecule type" value="Genomic_DNA"/>
</dbReference>
<dbReference type="Pfam" id="PF13923">
    <property type="entry name" value="zf-C3HC4_2"/>
    <property type="match status" value="1"/>
</dbReference>
<feature type="region of interest" description="Disordered" evidence="2">
    <location>
        <begin position="1"/>
        <end position="76"/>
    </location>
</feature>
<evidence type="ECO:0000313" key="4">
    <source>
        <dbReference type="EMBL" id="KAK4667004.1"/>
    </source>
</evidence>
<evidence type="ECO:0000313" key="5">
    <source>
        <dbReference type="Proteomes" id="UP001326199"/>
    </source>
</evidence>
<proteinExistence type="predicted"/>
<dbReference type="PANTHER" id="PTHR45676">
    <property type="entry name" value="RING-H2 FINGER PROTEIN ATL51-RELATED"/>
    <property type="match status" value="1"/>
</dbReference>
<dbReference type="InterPro" id="IPR013083">
    <property type="entry name" value="Znf_RING/FYVE/PHD"/>
</dbReference>
<feature type="domain" description="RING-type" evidence="3">
    <location>
        <begin position="107"/>
        <end position="145"/>
    </location>
</feature>
<organism evidence="4 5">
    <name type="scientific">Podospora pseudopauciseta</name>
    <dbReference type="NCBI Taxonomy" id="2093780"/>
    <lineage>
        <taxon>Eukaryota</taxon>
        <taxon>Fungi</taxon>
        <taxon>Dikarya</taxon>
        <taxon>Ascomycota</taxon>
        <taxon>Pezizomycotina</taxon>
        <taxon>Sordariomycetes</taxon>
        <taxon>Sordariomycetidae</taxon>
        <taxon>Sordariales</taxon>
        <taxon>Podosporaceae</taxon>
        <taxon>Podospora</taxon>
    </lineage>
</organism>
<feature type="compositionally biased region" description="Acidic residues" evidence="2">
    <location>
        <begin position="47"/>
        <end position="76"/>
    </location>
</feature>
<dbReference type="SUPFAM" id="SSF57850">
    <property type="entry name" value="RING/U-box"/>
    <property type="match status" value="1"/>
</dbReference>
<keyword evidence="5" id="KW-1185">Reference proteome</keyword>
<reference evidence="4 5" key="1">
    <citation type="journal article" date="2023" name="bioRxiv">
        <title>High-quality genome assemblies of four members of thePodospora anserinaspecies complex.</title>
        <authorList>
            <person name="Ament-Velasquez S.L."/>
            <person name="Vogan A.A."/>
            <person name="Wallerman O."/>
            <person name="Hartmann F."/>
            <person name="Gautier V."/>
            <person name="Silar P."/>
            <person name="Giraud T."/>
            <person name="Johannesson H."/>
        </authorList>
    </citation>
    <scope>NUCLEOTIDE SEQUENCE [LARGE SCALE GENOMIC DNA]</scope>
    <source>
        <strain evidence="4 5">CBS 411.78</strain>
    </source>
</reference>
<dbReference type="SMART" id="SM00184">
    <property type="entry name" value="RING"/>
    <property type="match status" value="1"/>
</dbReference>
<keyword evidence="1" id="KW-0863">Zinc-finger</keyword>
<keyword evidence="1" id="KW-0862">Zinc</keyword>
<dbReference type="InterPro" id="IPR001841">
    <property type="entry name" value="Znf_RING"/>
</dbReference>
<dbReference type="Proteomes" id="UP001326199">
    <property type="component" value="Unassembled WGS sequence"/>
</dbReference>
<evidence type="ECO:0000256" key="1">
    <source>
        <dbReference type="PROSITE-ProRule" id="PRU00175"/>
    </source>
</evidence>
<dbReference type="GeneID" id="87931319"/>
<name>A0ABR0HGE9_9PEZI</name>
<dbReference type="PANTHER" id="PTHR45676:SF41">
    <property type="entry name" value="RING-H2 FINGER PROTEIN ATL66"/>
    <property type="match status" value="1"/>
</dbReference>
<keyword evidence="1" id="KW-0479">Metal-binding</keyword>
<accession>A0ABR0HGE9</accession>
<dbReference type="Gene3D" id="3.30.40.10">
    <property type="entry name" value="Zinc/RING finger domain, C3HC4 (zinc finger)"/>
    <property type="match status" value="1"/>
</dbReference>
<protein>
    <recommendedName>
        <fullName evidence="3">RING-type domain-containing protein</fullName>
    </recommendedName>
</protein>
<comment type="caution">
    <text evidence="4">The sequence shown here is derived from an EMBL/GenBank/DDBJ whole genome shotgun (WGS) entry which is preliminary data.</text>
</comment>
<evidence type="ECO:0000259" key="3">
    <source>
        <dbReference type="PROSITE" id="PS50089"/>
    </source>
</evidence>
<sequence>MSRMSGLAVQNSVNALPQEEALPREEEPEEVSLEGLSLGEIPSDWNGPEEDIFDQIDKEDDSTQGDDSTQEDDSNQEVELTLDEIHPHKQYNPPSDTDNCRVRGDECAICLDGMKNIVILTECWHPFHYDCLVSWLKKKYNCPTCLRRVDLRKVELYWVEGRDQWETLPSQGLESVHDELVGLHT</sequence>